<keyword evidence="7" id="KW-0963">Cytoplasm</keyword>
<dbReference type="STRING" id="2163413.A0A4P6XUV4"/>
<comment type="cofactor">
    <cofactor evidence="1">
        <name>pyridoxal 5'-phosphate</name>
        <dbReference type="ChEBI" id="CHEBI:597326"/>
    </cofactor>
</comment>
<evidence type="ECO:0000256" key="2">
    <source>
        <dbReference type="ARBA" id="ARBA00004496"/>
    </source>
</evidence>
<evidence type="ECO:0000313" key="13">
    <source>
        <dbReference type="Proteomes" id="UP000292447"/>
    </source>
</evidence>
<dbReference type="FunFam" id="3.40.50.1100:FF:000040">
    <property type="entry name" value="L-serine dehydratase, putative"/>
    <property type="match status" value="1"/>
</dbReference>
<dbReference type="GO" id="GO:0006094">
    <property type="term" value="P:gluconeogenesis"/>
    <property type="evidence" value="ECO:0007669"/>
    <property type="project" value="UniProtKB-KW"/>
</dbReference>
<dbReference type="AlphaFoldDB" id="A0A4P6XUV4"/>
<evidence type="ECO:0000256" key="8">
    <source>
        <dbReference type="ARBA" id="ARBA00022898"/>
    </source>
</evidence>
<dbReference type="Pfam" id="PF00291">
    <property type="entry name" value="PALP"/>
    <property type="match status" value="1"/>
</dbReference>
<dbReference type="GO" id="GO:0009097">
    <property type="term" value="P:isoleucine biosynthetic process"/>
    <property type="evidence" value="ECO:0007669"/>
    <property type="project" value="TreeGrafter"/>
</dbReference>
<dbReference type="EMBL" id="CP034460">
    <property type="protein sequence ID" value="QBM90008.1"/>
    <property type="molecule type" value="Genomic_DNA"/>
</dbReference>
<dbReference type="Proteomes" id="UP000292447">
    <property type="component" value="Chromosome V"/>
</dbReference>
<keyword evidence="6" id="KW-0312">Gluconeogenesis</keyword>
<dbReference type="InterPro" id="IPR050147">
    <property type="entry name" value="Ser/Thr_Dehydratase"/>
</dbReference>
<feature type="domain" description="Tryptophan synthase beta chain-like PALP" evidence="11">
    <location>
        <begin position="8"/>
        <end position="317"/>
    </location>
</feature>
<proteinExistence type="inferred from homology"/>
<keyword evidence="8" id="KW-0663">Pyridoxal phosphate</keyword>
<evidence type="ECO:0000256" key="5">
    <source>
        <dbReference type="ARBA" id="ARBA00012093"/>
    </source>
</evidence>
<dbReference type="PANTHER" id="PTHR48078">
    <property type="entry name" value="THREONINE DEHYDRATASE, MITOCHONDRIAL-RELATED"/>
    <property type="match status" value="1"/>
</dbReference>
<dbReference type="InterPro" id="IPR036052">
    <property type="entry name" value="TrpB-like_PALP_sf"/>
</dbReference>
<dbReference type="GO" id="GO:0004794">
    <property type="term" value="F:threonine deaminase activity"/>
    <property type="evidence" value="ECO:0007669"/>
    <property type="project" value="TreeGrafter"/>
</dbReference>
<dbReference type="GO" id="GO:0006565">
    <property type="term" value="P:L-serine catabolic process"/>
    <property type="evidence" value="ECO:0007669"/>
    <property type="project" value="TreeGrafter"/>
</dbReference>
<name>A0A4P6XUV4_9ASCO</name>
<dbReference type="PROSITE" id="PS00165">
    <property type="entry name" value="DEHYDRATASE_SER_THR"/>
    <property type="match status" value="1"/>
</dbReference>
<evidence type="ECO:0000256" key="4">
    <source>
        <dbReference type="ARBA" id="ARBA00010869"/>
    </source>
</evidence>
<evidence type="ECO:0000256" key="6">
    <source>
        <dbReference type="ARBA" id="ARBA00022432"/>
    </source>
</evidence>
<dbReference type="GO" id="GO:0006567">
    <property type="term" value="P:L-threonine catabolic process"/>
    <property type="evidence" value="ECO:0007669"/>
    <property type="project" value="TreeGrafter"/>
</dbReference>
<evidence type="ECO:0000256" key="7">
    <source>
        <dbReference type="ARBA" id="ARBA00022490"/>
    </source>
</evidence>
<dbReference type="InterPro" id="IPR001926">
    <property type="entry name" value="TrpB-like_PALP"/>
</dbReference>
<evidence type="ECO:0000256" key="3">
    <source>
        <dbReference type="ARBA" id="ARBA00004742"/>
    </source>
</evidence>
<accession>A0A4P6XUV4</accession>
<reference evidence="13" key="1">
    <citation type="submission" date="2019-03" db="EMBL/GenBank/DDBJ databases">
        <title>Snf2 controls pulcherriminic acid biosynthesis and connects pigmentation and antifungal activity of the yeast Metschnikowia pulcherrima.</title>
        <authorList>
            <person name="Gore-Lloyd D."/>
            <person name="Sumann I."/>
            <person name="Brachmann A.O."/>
            <person name="Schneeberger K."/>
            <person name="Ortiz-Merino R.A."/>
            <person name="Moreno-Beltran M."/>
            <person name="Schlaefli M."/>
            <person name="Kirner P."/>
            <person name="Santos Kron A."/>
            <person name="Wolfe K.H."/>
            <person name="Piel J."/>
            <person name="Ahrens C.H."/>
            <person name="Henk D."/>
            <person name="Freimoser F.M."/>
        </authorList>
    </citation>
    <scope>NUCLEOTIDE SEQUENCE [LARGE SCALE GENOMIC DNA]</scope>
    <source>
        <strain evidence="13">APC 1.2</strain>
    </source>
</reference>
<dbReference type="PANTHER" id="PTHR48078:SF2">
    <property type="entry name" value="CATABOLIC L-SERINE_THREONINE DEHYDRATASE"/>
    <property type="match status" value="1"/>
</dbReference>
<evidence type="ECO:0000256" key="10">
    <source>
        <dbReference type="ARBA" id="ARBA00049406"/>
    </source>
</evidence>
<organism evidence="12 13">
    <name type="scientific">Metschnikowia aff. pulcherrima</name>
    <dbReference type="NCBI Taxonomy" id="2163413"/>
    <lineage>
        <taxon>Eukaryota</taxon>
        <taxon>Fungi</taxon>
        <taxon>Dikarya</taxon>
        <taxon>Ascomycota</taxon>
        <taxon>Saccharomycotina</taxon>
        <taxon>Pichiomycetes</taxon>
        <taxon>Metschnikowiaceae</taxon>
        <taxon>Metschnikowia</taxon>
    </lineage>
</organism>
<evidence type="ECO:0000313" key="12">
    <source>
        <dbReference type="EMBL" id="QBM90008.1"/>
    </source>
</evidence>
<keyword evidence="13" id="KW-1185">Reference proteome</keyword>
<comment type="similarity">
    <text evidence="4">Belongs to the serine/threonine dehydratase family.</text>
</comment>
<dbReference type="GO" id="GO:0003941">
    <property type="term" value="F:L-serine ammonia-lyase activity"/>
    <property type="evidence" value="ECO:0007669"/>
    <property type="project" value="UniProtKB-EC"/>
</dbReference>
<evidence type="ECO:0000256" key="1">
    <source>
        <dbReference type="ARBA" id="ARBA00001933"/>
    </source>
</evidence>
<dbReference type="GO" id="GO:0030170">
    <property type="term" value="F:pyridoxal phosphate binding"/>
    <property type="evidence" value="ECO:0007669"/>
    <property type="project" value="InterPro"/>
</dbReference>
<comment type="subcellular location">
    <subcellularLocation>
        <location evidence="2">Cytoplasm</location>
    </subcellularLocation>
</comment>
<dbReference type="GO" id="GO:0005737">
    <property type="term" value="C:cytoplasm"/>
    <property type="evidence" value="ECO:0007669"/>
    <property type="project" value="UniProtKB-SubCell"/>
</dbReference>
<protein>
    <recommendedName>
        <fullName evidence="5">L-serine ammonia-lyase</fullName>
        <ecNumber evidence="5">4.3.1.17</ecNumber>
    </recommendedName>
</protein>
<evidence type="ECO:0000259" key="11">
    <source>
        <dbReference type="Pfam" id="PF00291"/>
    </source>
</evidence>
<comment type="pathway">
    <text evidence="3">Carbohydrate biosynthesis; gluconeogenesis.</text>
</comment>
<dbReference type="Gene3D" id="3.40.50.1100">
    <property type="match status" value="2"/>
</dbReference>
<keyword evidence="9 12" id="KW-0456">Lyase</keyword>
<gene>
    <name evidence="12" type="primary">MPUL0E02460</name>
    <name evidence="12" type="ORF">METSCH_E02460</name>
</gene>
<dbReference type="SUPFAM" id="SSF53686">
    <property type="entry name" value="Tryptophan synthase beta subunit-like PLP-dependent enzymes"/>
    <property type="match status" value="1"/>
</dbReference>
<sequence length="340" mass="36697">MVAPSTKTDLIDVTDNLGPVPCRFLYKKENQQPSGSFKLRGMSHKIFNSVRDASESDALSSVHVYCSSGGNAGLAAAYASKFYAKPCTVVLPKTAKQAAIDKLEDLGAEVIVYGAHWGEADNYLREVIMAKAQPSVKTVYCHPFDDEILWEGHAAMVDEIAYQLKDMSISIEDVKGIVCSCGGGGLYNGIVTGLKRNIGLEKVPVLVIETVQTPTFKNSVIAGKRSTLTSINTLSTSLASPYVAQRTFDNYHNHATTVELIDDLEAVDATVAFNDVFGEVIEPACGATVAVSMKRQDLLQAFGPLQPKDVVIFIVCGGSTVSPETMDSYRQLIKRAKSLC</sequence>
<comment type="catalytic activity">
    <reaction evidence="10">
        <text>L-serine = pyruvate + NH4(+)</text>
        <dbReference type="Rhea" id="RHEA:19169"/>
        <dbReference type="ChEBI" id="CHEBI:15361"/>
        <dbReference type="ChEBI" id="CHEBI:28938"/>
        <dbReference type="ChEBI" id="CHEBI:33384"/>
        <dbReference type="EC" id="4.3.1.17"/>
    </reaction>
</comment>
<dbReference type="InterPro" id="IPR000634">
    <property type="entry name" value="Ser/Thr_deHydtase_PyrdxlP-BS"/>
</dbReference>
<dbReference type="EC" id="4.3.1.17" evidence="5"/>
<evidence type="ECO:0000256" key="9">
    <source>
        <dbReference type="ARBA" id="ARBA00023239"/>
    </source>
</evidence>